<feature type="domain" description="PELOTA RNA-binding" evidence="2">
    <location>
        <begin position="271"/>
        <end position="348"/>
    </location>
</feature>
<dbReference type="AlphaFoldDB" id="A0A1V4SXD8"/>
<dbReference type="EC" id="3.4.22.-" evidence="3"/>
<dbReference type="GO" id="GO:0008233">
    <property type="term" value="F:peptidase activity"/>
    <property type="evidence" value="ECO:0007669"/>
    <property type="project" value="UniProtKB-KW"/>
</dbReference>
<keyword evidence="3" id="KW-0645">Protease</keyword>
<evidence type="ECO:0000313" key="3">
    <source>
        <dbReference type="EMBL" id="OPX49171.1"/>
    </source>
</evidence>
<name>A0A1V4SXD8_9CLOT</name>
<dbReference type="InterPro" id="IPR028157">
    <property type="entry name" value="PELOTA_dom"/>
</dbReference>
<dbReference type="Pfam" id="PF15608">
    <property type="entry name" value="PELOTA_1"/>
    <property type="match status" value="1"/>
</dbReference>
<dbReference type="OrthoDB" id="1663315at2"/>
<comment type="caution">
    <text evidence="3">The sequence shown here is derived from an EMBL/GenBank/DDBJ whole genome shotgun (WGS) entry which is preliminary data.</text>
</comment>
<evidence type="ECO:0000259" key="1">
    <source>
        <dbReference type="Pfam" id="PF11202"/>
    </source>
</evidence>
<feature type="domain" description="Cysteine protease StiP N-terminal" evidence="1">
    <location>
        <begin position="4"/>
        <end position="248"/>
    </location>
</feature>
<protein>
    <submittedName>
        <fullName evidence="3">Cysteine protease StiP</fullName>
        <ecNumber evidence="3">3.4.22.-</ecNumber>
    </submittedName>
</protein>
<keyword evidence="3" id="KW-0378">Hydrolase</keyword>
<dbReference type="Proteomes" id="UP000191448">
    <property type="component" value="Unassembled WGS sequence"/>
</dbReference>
<evidence type="ECO:0000313" key="4">
    <source>
        <dbReference type="Proteomes" id="UP000191448"/>
    </source>
</evidence>
<sequence length="348" mass="40315">MKSSYKNDCTFLLKEINIKEITIEEKEKLISKGISYSEMISKEKEPSKEIMDIFYYMTKRDKREIANYVGKISEILYKKNGDNLIVVSLARAGTPIGILIKRYIKEKYNKDIKHYSISIIRGSGIDKNALDYILKNNPQGYIQFVDGWTGKGSITKELTKSIKEYNKEKNTNIDDNLTVLVDPAKLCKIYGTREDFGLSTSCLNSTVSGLISRTIFNKEYIGQEDFHGAKYLDYLESYDVSNYFIDEITKEFKNIKIDNLECEEIDKNYAHDIMKKVREEFDVKDINKIKLSVGETARVLLRRNPRIVLVKNKEDKNVSHIIKLAEERNAKVLEYDCGEYNCISIIKE</sequence>
<dbReference type="EMBL" id="LTAY01000026">
    <property type="protein sequence ID" value="OPX49171.1"/>
    <property type="molecule type" value="Genomic_DNA"/>
</dbReference>
<dbReference type="GO" id="GO:0006508">
    <property type="term" value="P:proteolysis"/>
    <property type="evidence" value="ECO:0007669"/>
    <property type="project" value="UniProtKB-KW"/>
</dbReference>
<accession>A0A1V4SXD8</accession>
<proteinExistence type="predicted"/>
<evidence type="ECO:0000259" key="2">
    <source>
        <dbReference type="Pfam" id="PF15608"/>
    </source>
</evidence>
<reference evidence="3 4" key="1">
    <citation type="submission" date="2016-02" db="EMBL/GenBank/DDBJ databases">
        <title>Genome sequence of Clostridium thermobutyricum DSM 4928.</title>
        <authorList>
            <person name="Poehlein A."/>
            <person name="Daniel R."/>
        </authorList>
    </citation>
    <scope>NUCLEOTIDE SEQUENCE [LARGE SCALE GENOMIC DNA]</scope>
    <source>
        <strain evidence="3 4">DSM 4928</strain>
    </source>
</reference>
<gene>
    <name evidence="3" type="primary">stiP</name>
    <name evidence="3" type="ORF">CLTHE_09250</name>
</gene>
<organism evidence="3 4">
    <name type="scientific">Clostridium thermobutyricum DSM 4928</name>
    <dbReference type="NCBI Taxonomy" id="1121339"/>
    <lineage>
        <taxon>Bacteria</taxon>
        <taxon>Bacillati</taxon>
        <taxon>Bacillota</taxon>
        <taxon>Clostridia</taxon>
        <taxon>Eubacteriales</taxon>
        <taxon>Clostridiaceae</taxon>
        <taxon>Clostridium</taxon>
    </lineage>
</organism>
<dbReference type="Pfam" id="PF11202">
    <property type="entry name" value="StiP"/>
    <property type="match status" value="1"/>
</dbReference>
<dbReference type="InterPro" id="IPR011215">
    <property type="entry name" value="StiP_N"/>
</dbReference>
<dbReference type="RefSeq" id="WP_080022215.1">
    <property type="nucleotide sequence ID" value="NZ_LTAY01000026.1"/>
</dbReference>